<name>A0A1H4FS07_9BACT</name>
<keyword evidence="2" id="KW-0378">Hydrolase</keyword>
<evidence type="ECO:0000256" key="3">
    <source>
        <dbReference type="PROSITE-ProRule" id="PRU00742"/>
    </source>
</evidence>
<dbReference type="InterPro" id="IPR023696">
    <property type="entry name" value="Ureohydrolase_dom_sf"/>
</dbReference>
<dbReference type="GO" id="GO:0008783">
    <property type="term" value="F:agmatinase activity"/>
    <property type="evidence" value="ECO:0007669"/>
    <property type="project" value="TreeGrafter"/>
</dbReference>
<dbReference type="STRING" id="408074.SAMN05660909_04628"/>
<dbReference type="GO" id="GO:0033389">
    <property type="term" value="P:putrescine biosynthetic process from arginine, via agmatine"/>
    <property type="evidence" value="ECO:0007669"/>
    <property type="project" value="TreeGrafter"/>
</dbReference>
<dbReference type="Proteomes" id="UP000199656">
    <property type="component" value="Unassembled WGS sequence"/>
</dbReference>
<comment type="similarity">
    <text evidence="3">Belongs to the arginase family.</text>
</comment>
<dbReference type="PANTHER" id="PTHR11358:SF26">
    <property type="entry name" value="GUANIDINO ACID HYDROLASE, MITOCHONDRIAL"/>
    <property type="match status" value="1"/>
</dbReference>
<dbReference type="Pfam" id="PF00491">
    <property type="entry name" value="Arginase"/>
    <property type="match status" value="1"/>
</dbReference>
<organism evidence="4 5">
    <name type="scientific">Chitinophaga terrae</name>
    <name type="common">ex Kim and Jung 2007</name>
    <dbReference type="NCBI Taxonomy" id="408074"/>
    <lineage>
        <taxon>Bacteria</taxon>
        <taxon>Pseudomonadati</taxon>
        <taxon>Bacteroidota</taxon>
        <taxon>Chitinophagia</taxon>
        <taxon>Chitinophagales</taxon>
        <taxon>Chitinophagaceae</taxon>
        <taxon>Chitinophaga</taxon>
    </lineage>
</organism>
<dbReference type="GO" id="GO:0046872">
    <property type="term" value="F:metal ion binding"/>
    <property type="evidence" value="ECO:0007669"/>
    <property type="project" value="UniProtKB-KW"/>
</dbReference>
<dbReference type="InterPro" id="IPR006035">
    <property type="entry name" value="Ureohydrolase"/>
</dbReference>
<dbReference type="EMBL" id="FNRL01000028">
    <property type="protein sequence ID" value="SEB00106.1"/>
    <property type="molecule type" value="Genomic_DNA"/>
</dbReference>
<dbReference type="Gene3D" id="3.40.800.10">
    <property type="entry name" value="Ureohydrolase domain"/>
    <property type="match status" value="1"/>
</dbReference>
<evidence type="ECO:0000256" key="2">
    <source>
        <dbReference type="ARBA" id="ARBA00022801"/>
    </source>
</evidence>
<evidence type="ECO:0000256" key="1">
    <source>
        <dbReference type="ARBA" id="ARBA00022723"/>
    </source>
</evidence>
<keyword evidence="5" id="KW-1185">Reference proteome</keyword>
<protein>
    <submittedName>
        <fullName evidence="4">Arginase family enzyme</fullName>
    </submittedName>
</protein>
<accession>A0A1H4FS07</accession>
<evidence type="ECO:0000313" key="4">
    <source>
        <dbReference type="EMBL" id="SEB00106.1"/>
    </source>
</evidence>
<keyword evidence="1" id="KW-0479">Metal-binding</keyword>
<evidence type="ECO:0000313" key="5">
    <source>
        <dbReference type="Proteomes" id="UP000199656"/>
    </source>
</evidence>
<dbReference type="CDD" id="cd09988">
    <property type="entry name" value="Formimidoylglutamase"/>
    <property type="match status" value="1"/>
</dbReference>
<gene>
    <name evidence="4" type="ORF">SAMN05660909_04628</name>
</gene>
<dbReference type="PROSITE" id="PS51409">
    <property type="entry name" value="ARGINASE_2"/>
    <property type="match status" value="1"/>
</dbReference>
<dbReference type="PANTHER" id="PTHR11358">
    <property type="entry name" value="ARGINASE/AGMATINASE"/>
    <property type="match status" value="1"/>
</dbReference>
<dbReference type="AlphaFoldDB" id="A0A1H4FS07"/>
<reference evidence="5" key="1">
    <citation type="submission" date="2016-10" db="EMBL/GenBank/DDBJ databases">
        <authorList>
            <person name="Varghese N."/>
            <person name="Submissions S."/>
        </authorList>
    </citation>
    <scope>NUCLEOTIDE SEQUENCE [LARGE SCALE GENOMIC DNA]</scope>
    <source>
        <strain evidence="5">DSM 23920</strain>
    </source>
</reference>
<sequence length="388" mass="44301">MPSNKPIKVMAEFSHLQDFLHPVSKAVLNDDQEYDPFQVGSIIDVYEIDHLPDLDAANIILLGVGEERGGHSGKTNTNGPDAVRRELYKLYNWHKDIKLADLGNLLPGAQLSDAYAAMKSILAELIGANKTVIILGGSHDLTYAQYKAYASLELIVEATVADALIDLKENARVRSDRFLMDILTEQPNYLRHYNHLGFQSYFVHPKMLETLDKLRFDCFRLGRIRENIEEAEPVLRHSDLFSLDINIIKHTDAPANLLSPNGFSGEEACALARYAGMSSRLSTFGIYGYQPENDVANLTARQISQMIWYFMDGRAVKGKEADLEDRDAFWEFHIAFSDIETVFLKSKKTGRWWMQLPDQEFVPCAYNDYLMASNNEMPERWLRHQERM</sequence>
<proteinExistence type="inferred from homology"/>
<dbReference type="SUPFAM" id="SSF52768">
    <property type="entry name" value="Arginase/deacetylase"/>
    <property type="match status" value="1"/>
</dbReference>